<sequence>MSVANIKPNHAVLAQLRGMVEYLESLTIESSVTKSGFEPMFKIKRSKVITGLIKYLGLGRNIGEVTEEADKLVSLEREHWRTSYLPRYGEFGYDDVKAGLIAGIQPSWQKEEGGRDYFDEAIWFSMARGVEAAATKVFIEHPLFIELSESRQIAGRLASEPEVLKQTQQSTVTPIAVGEFSQKGTFAVQYEMPSGQKLLVLMESFVNGLPNEQDLETRISGLGLDCYESLRGSLVGLVVSTVNPIHSLYTTSICSVVKRNTEGSLEELDLQEAVGAIFFHLSGVRREFQSAALFKLFENGDIDNIAIPFSDD</sequence>
<comment type="caution">
    <text evidence="1">The sequence shown here is derived from an EMBL/GenBank/DDBJ whole genome shotgun (WGS) entry which is preliminary data.</text>
</comment>
<gene>
    <name evidence="1" type="ORF">QM089_23760</name>
</gene>
<organism evidence="1 2">
    <name type="scientific">Shewanella xiamenensis</name>
    <dbReference type="NCBI Taxonomy" id="332186"/>
    <lineage>
        <taxon>Bacteria</taxon>
        <taxon>Pseudomonadati</taxon>
        <taxon>Pseudomonadota</taxon>
        <taxon>Gammaproteobacteria</taxon>
        <taxon>Alteromonadales</taxon>
        <taxon>Shewanellaceae</taxon>
        <taxon>Shewanella</taxon>
    </lineage>
</organism>
<dbReference type="Proteomes" id="UP001187859">
    <property type="component" value="Unassembled WGS sequence"/>
</dbReference>
<proteinExistence type="predicted"/>
<name>A0AAE4Q3P0_9GAMM</name>
<evidence type="ECO:0000313" key="2">
    <source>
        <dbReference type="Proteomes" id="UP001187859"/>
    </source>
</evidence>
<dbReference type="EMBL" id="JASGOQ010000003">
    <property type="protein sequence ID" value="MDV5393210.1"/>
    <property type="molecule type" value="Genomic_DNA"/>
</dbReference>
<evidence type="ECO:0000313" key="1">
    <source>
        <dbReference type="EMBL" id="MDV5393210.1"/>
    </source>
</evidence>
<reference evidence="1" key="1">
    <citation type="submission" date="2023-05" db="EMBL/GenBank/DDBJ databases">
        <title>Colonisation of extended spectrum b-lactamase- and carbapenemase-producing bacteria on hospital surfaces from low- and middle-income countries.</title>
        <authorList>
            <person name="Nieto-Rosado M."/>
            <person name="Sands K."/>
            <person name="Iregbu K."/>
            <person name="Zahra R."/>
            <person name="Mazarati J.B."/>
            <person name="Mehtar S."/>
            <person name="Barnards-Group B."/>
            <person name="Walsh T.R."/>
        </authorList>
    </citation>
    <scope>NUCLEOTIDE SEQUENCE</scope>
    <source>
        <strain evidence="1">PP-E493</strain>
    </source>
</reference>
<accession>A0AAE4Q3P0</accession>
<dbReference type="RefSeq" id="WP_014611615.1">
    <property type="nucleotide sequence ID" value="NZ_CP091834.1"/>
</dbReference>
<protein>
    <submittedName>
        <fullName evidence="1">Uncharacterized protein</fullName>
    </submittedName>
</protein>
<dbReference type="AlphaFoldDB" id="A0AAE4Q3P0"/>